<feature type="transmembrane region" description="Helical" evidence="7">
    <location>
        <begin position="318"/>
        <end position="338"/>
    </location>
</feature>
<evidence type="ECO:0000256" key="6">
    <source>
        <dbReference type="ARBA" id="ARBA00023136"/>
    </source>
</evidence>
<keyword evidence="10" id="KW-1185">Reference proteome</keyword>
<comment type="similarity">
    <text evidence="2">Belongs to the EccD/Snm4 family.</text>
</comment>
<comment type="subcellular location">
    <subcellularLocation>
        <location evidence="1">Cell membrane</location>
        <topology evidence="1">Multi-pass membrane protein</topology>
    </subcellularLocation>
</comment>
<comment type="caution">
    <text evidence="9">The sequence shown here is derived from an EMBL/GenBank/DDBJ whole genome shotgun (WGS) entry which is preliminary data.</text>
</comment>
<feature type="transmembrane region" description="Helical" evidence="7">
    <location>
        <begin position="344"/>
        <end position="363"/>
    </location>
</feature>
<dbReference type="EMBL" id="BAAANF010000013">
    <property type="protein sequence ID" value="GAA1689543.1"/>
    <property type="molecule type" value="Genomic_DNA"/>
</dbReference>
<proteinExistence type="inferred from homology"/>
<feature type="transmembrane region" description="Helical" evidence="7">
    <location>
        <begin position="119"/>
        <end position="138"/>
    </location>
</feature>
<feature type="transmembrane region" description="Helical" evidence="7">
    <location>
        <begin position="175"/>
        <end position="193"/>
    </location>
</feature>
<keyword evidence="5 7" id="KW-1133">Transmembrane helix</keyword>
<dbReference type="Pfam" id="PF08817">
    <property type="entry name" value="YukD"/>
    <property type="match status" value="1"/>
</dbReference>
<feature type="transmembrane region" description="Helical" evidence="7">
    <location>
        <begin position="394"/>
        <end position="411"/>
    </location>
</feature>
<reference evidence="10" key="1">
    <citation type="journal article" date="2019" name="Int. J. Syst. Evol. Microbiol.">
        <title>The Global Catalogue of Microorganisms (GCM) 10K type strain sequencing project: providing services to taxonomists for standard genome sequencing and annotation.</title>
        <authorList>
            <consortium name="The Broad Institute Genomics Platform"/>
            <consortium name="The Broad Institute Genome Sequencing Center for Infectious Disease"/>
            <person name="Wu L."/>
            <person name="Ma J."/>
        </authorList>
    </citation>
    <scope>NUCLEOTIDE SEQUENCE [LARGE SCALE GENOMIC DNA]</scope>
    <source>
        <strain evidence="10">JCM 14307</strain>
    </source>
</reference>
<evidence type="ECO:0000256" key="7">
    <source>
        <dbReference type="SAM" id="Phobius"/>
    </source>
</evidence>
<dbReference type="NCBIfam" id="TIGR03920">
    <property type="entry name" value="T7SS_EccD"/>
    <property type="match status" value="1"/>
</dbReference>
<evidence type="ECO:0000256" key="2">
    <source>
        <dbReference type="ARBA" id="ARBA00006162"/>
    </source>
</evidence>
<dbReference type="Proteomes" id="UP001500280">
    <property type="component" value="Unassembled WGS sequence"/>
</dbReference>
<dbReference type="Gene3D" id="3.10.20.90">
    <property type="entry name" value="Phosphatidylinositol 3-kinase Catalytic Subunit, Chain A, domain 1"/>
    <property type="match status" value="1"/>
</dbReference>
<evidence type="ECO:0000256" key="1">
    <source>
        <dbReference type="ARBA" id="ARBA00004651"/>
    </source>
</evidence>
<evidence type="ECO:0000256" key="4">
    <source>
        <dbReference type="ARBA" id="ARBA00022692"/>
    </source>
</evidence>
<organism evidence="9 10">
    <name type="scientific">Kribbella yunnanensis</name>
    <dbReference type="NCBI Taxonomy" id="190194"/>
    <lineage>
        <taxon>Bacteria</taxon>
        <taxon>Bacillati</taxon>
        <taxon>Actinomycetota</taxon>
        <taxon>Actinomycetes</taxon>
        <taxon>Propionibacteriales</taxon>
        <taxon>Kribbellaceae</taxon>
        <taxon>Kribbella</taxon>
    </lineage>
</organism>
<gene>
    <name evidence="9" type="primary">eccD_1</name>
    <name evidence="9" type="ORF">GCM10009745_38390</name>
</gene>
<evidence type="ECO:0000256" key="5">
    <source>
        <dbReference type="ARBA" id="ARBA00022989"/>
    </source>
</evidence>
<dbReference type="InterPro" id="IPR024962">
    <property type="entry name" value="YukD-like"/>
</dbReference>
<evidence type="ECO:0000259" key="8">
    <source>
        <dbReference type="Pfam" id="PF19053"/>
    </source>
</evidence>
<feature type="transmembrane region" description="Helical" evidence="7">
    <location>
        <begin position="214"/>
        <end position="247"/>
    </location>
</feature>
<feature type="transmembrane region" description="Helical" evidence="7">
    <location>
        <begin position="150"/>
        <end position="169"/>
    </location>
</feature>
<keyword evidence="3" id="KW-1003">Cell membrane</keyword>
<dbReference type="InterPro" id="IPR006707">
    <property type="entry name" value="T7SS_EccD"/>
</dbReference>
<protein>
    <submittedName>
        <fullName evidence="9">Type VII secretion integral membrane protein EccD</fullName>
    </submittedName>
</protein>
<keyword evidence="4 7" id="KW-0812">Transmembrane</keyword>
<feature type="transmembrane region" description="Helical" evidence="7">
    <location>
        <begin position="259"/>
        <end position="279"/>
    </location>
</feature>
<dbReference type="PIRSF" id="PIRSF017804">
    <property type="entry name" value="Secretion_EccD1"/>
    <property type="match status" value="1"/>
</dbReference>
<evidence type="ECO:0000256" key="3">
    <source>
        <dbReference type="ARBA" id="ARBA00022475"/>
    </source>
</evidence>
<name>A0ABP4TK86_9ACTN</name>
<accession>A0ABP4TK86</accession>
<feature type="transmembrane region" description="Helical" evidence="7">
    <location>
        <begin position="423"/>
        <end position="446"/>
    </location>
</feature>
<feature type="transmembrane region" description="Helical" evidence="7">
    <location>
        <begin position="370"/>
        <end position="388"/>
    </location>
</feature>
<keyword evidence="6 7" id="KW-0472">Membrane</keyword>
<evidence type="ECO:0000313" key="9">
    <source>
        <dbReference type="EMBL" id="GAA1689543.1"/>
    </source>
</evidence>
<sequence>MNITGLVRVTIDAPGRRLDLALPEQASVAEVLPGLLVRAGEQLADEGVAEGGWVLRRADGAELSLGRTVGSHRVRDGEILYLVPRRTDWPELEYDDLVDAIAGGSRRLGAAWAPAHTRMAGLGVAALAISVLGFTFLREGAPWSGPGGRLLLFALLLAATGVVLARAVGDSGAGVVTGGLSLPAAFLGGALLFGGDGRWPALGAPQVLAGSAALFLVAAICLVGVVDGAALFVTGLATGLVGILSGWTGTSDALNGADVAAICASALIAVSPMFGPLAIRLGRVPMPILPRTTADLVRDDPQPPRAHVYGAVVRADDLLTGMLMATAFAVSVCLVLVVREDGRSATILTALLTALCLIRARLYPIVRQRLTWLAAGAVGVAALIIGVIQLDFVVPVGVALAGGSIVIGLHYSERPPSPYFSRAAEILDLLVMLTLIPIVCGVLGLYGRLRGWGG</sequence>
<evidence type="ECO:0000313" key="10">
    <source>
        <dbReference type="Proteomes" id="UP001500280"/>
    </source>
</evidence>
<dbReference type="RefSeq" id="WP_344153385.1">
    <property type="nucleotide sequence ID" value="NZ_BAAANF010000013.1"/>
</dbReference>
<dbReference type="Pfam" id="PF19053">
    <property type="entry name" value="EccD"/>
    <property type="match status" value="1"/>
</dbReference>
<feature type="domain" description="EccD-like transmembrane" evidence="8">
    <location>
        <begin position="117"/>
        <end position="451"/>
    </location>
</feature>
<dbReference type="InterPro" id="IPR044049">
    <property type="entry name" value="EccD_transm"/>
</dbReference>